<dbReference type="InterPro" id="IPR012907">
    <property type="entry name" value="Peptidase_S11_C"/>
</dbReference>
<dbReference type="GO" id="GO:0009002">
    <property type="term" value="F:serine-type D-Ala-D-Ala carboxypeptidase activity"/>
    <property type="evidence" value="ECO:0007669"/>
    <property type="project" value="UniProtKB-EC"/>
</dbReference>
<dbReference type="SUPFAM" id="SSF69189">
    <property type="entry name" value="Penicillin-binding protein associated domain"/>
    <property type="match status" value="1"/>
</dbReference>
<feature type="chain" id="PRO_5038608803" description="serine-type D-Ala-D-Ala carboxypeptidase" evidence="16">
    <location>
        <begin position="28"/>
        <end position="444"/>
    </location>
</feature>
<evidence type="ECO:0000256" key="9">
    <source>
        <dbReference type="ARBA" id="ARBA00022960"/>
    </source>
</evidence>
<evidence type="ECO:0000256" key="2">
    <source>
        <dbReference type="ARBA" id="ARBA00004752"/>
    </source>
</evidence>
<reference evidence="18" key="1">
    <citation type="submission" date="2015-08" db="EMBL/GenBank/DDBJ databases">
        <title>Complete DNA Sequence of Pseudomonas syringae pv. actinidiae, the Causal Agent of Kiwifruit Canker Disease.</title>
        <authorList>
            <person name="Rikkerink E.H.A."/>
            <person name="Fineran P.C."/>
        </authorList>
    </citation>
    <scope>NUCLEOTIDE SEQUENCE</scope>
    <source>
        <strain evidence="18">DSM 13666</strain>
    </source>
</reference>
<dbReference type="SMART" id="SM00936">
    <property type="entry name" value="PBP5_C"/>
    <property type="match status" value="1"/>
</dbReference>
<feature type="domain" description="Peptidase S11 D-Ala-D-Ala carboxypeptidase A C-terminal" evidence="17">
    <location>
        <begin position="304"/>
        <end position="413"/>
    </location>
</feature>
<feature type="active site" description="Acyl-ester intermediate" evidence="13">
    <location>
        <position position="63"/>
    </location>
</feature>
<evidence type="ECO:0000256" key="8">
    <source>
        <dbReference type="ARBA" id="ARBA00022801"/>
    </source>
</evidence>
<dbReference type="GeneID" id="87595538"/>
<dbReference type="UniPathway" id="UPA00219"/>
<dbReference type="Pfam" id="PF00768">
    <property type="entry name" value="Peptidase_S11"/>
    <property type="match status" value="1"/>
</dbReference>
<keyword evidence="6" id="KW-0645">Protease</keyword>
<evidence type="ECO:0000256" key="5">
    <source>
        <dbReference type="ARBA" id="ARBA00022645"/>
    </source>
</evidence>
<keyword evidence="7 16" id="KW-0732">Signal</keyword>
<dbReference type="GO" id="GO:0071555">
    <property type="term" value="P:cell wall organization"/>
    <property type="evidence" value="ECO:0007669"/>
    <property type="project" value="UniProtKB-KW"/>
</dbReference>
<keyword evidence="9" id="KW-0133">Cell shape</keyword>
<comment type="function">
    <text evidence="1">Removes C-terminal D-alanyl residues from sugar-peptide cell wall precursors.</text>
</comment>
<dbReference type="InterPro" id="IPR018044">
    <property type="entry name" value="Peptidase_S11"/>
</dbReference>
<evidence type="ECO:0000256" key="12">
    <source>
        <dbReference type="ARBA" id="ARBA00034000"/>
    </source>
</evidence>
<dbReference type="PANTHER" id="PTHR21581:SF11">
    <property type="entry name" value="D-ALANYL-D-ALANINE CARBOXYPEPTIDASE DACA"/>
    <property type="match status" value="1"/>
</dbReference>
<comment type="catalytic activity">
    <reaction evidence="12">
        <text>Preferential cleavage: (Ac)2-L-Lys-D-Ala-|-D-Ala. Also transpeptidation of peptidyl-alanyl moieties that are N-acyl substituents of D-alanine.</text>
        <dbReference type="EC" id="3.4.16.4"/>
    </reaction>
</comment>
<evidence type="ECO:0000256" key="4">
    <source>
        <dbReference type="ARBA" id="ARBA00012448"/>
    </source>
</evidence>
<sequence length="444" mass="48857">MKHQTKKWFILVLAMAMVFSMFTPAMTANAAFELEAESAILVDAESGKILYGKNIDAVLPTASMTKMMSEYLILEAINEGEISWDQEVPISDYVRELSLYVQLSNVPLRQDETYTVKELYESVAIYSANASTIALAELIAGSESAFVQRMNEKGEELGLEDFKFVNSSGLNNKDLLGNHPEGTDANAENVMSARATAKLAYNLLKDYPEVLETASIPEKTFRAGEGEEIEMENWNWMLKGIRPQHDYEGIDGLKTGYTAEAGNCFTGTAERNGMRLISVVMRTETRDDRFKETAKLLDYGFNNFTHTEVLPAGFQPAEAQTLPVSSGKEREVSISTSEPLHAVVRNGEEELYDPVVTIDESSLDEDGGLEAPVEAGQAVGQITLTYSGDGETAYLYEDQQGGATLVTDADVERAGWFSLLMRGIGGFFSNVWSAAADTVRGWFS</sequence>
<dbReference type="AlphaFoldDB" id="A0A0M0KCG2"/>
<evidence type="ECO:0000256" key="15">
    <source>
        <dbReference type="RuleBase" id="RU004016"/>
    </source>
</evidence>
<dbReference type="InterPro" id="IPR015956">
    <property type="entry name" value="Peniciliin-bd_prot_C_sf"/>
</dbReference>
<comment type="similarity">
    <text evidence="3 15">Belongs to the peptidase S11 family.</text>
</comment>
<comment type="pathway">
    <text evidence="2">Cell wall biogenesis; peptidoglycan biosynthesis.</text>
</comment>
<protein>
    <recommendedName>
        <fullName evidence="4">serine-type D-Ala-D-Ala carboxypeptidase</fullName>
        <ecNumber evidence="4">3.4.16.4</ecNumber>
    </recommendedName>
</protein>
<feature type="signal peptide" evidence="16">
    <location>
        <begin position="1"/>
        <end position="27"/>
    </location>
</feature>
<gene>
    <name evidence="18" type="ORF">AMD02_20050</name>
</gene>
<dbReference type="EMBL" id="LILD01000022">
    <property type="protein sequence ID" value="KOO36103.1"/>
    <property type="molecule type" value="Genomic_DNA"/>
</dbReference>
<dbReference type="PATRIC" id="fig|136160.3.peg.3971"/>
<comment type="caution">
    <text evidence="18">The sequence shown here is derived from an EMBL/GenBank/DDBJ whole genome shotgun (WGS) entry which is preliminary data.</text>
</comment>
<dbReference type="EC" id="3.4.16.4" evidence="4"/>
<keyword evidence="5 18" id="KW-0121">Carboxypeptidase</keyword>
<name>A0A0M0KCG2_ALKHA</name>
<dbReference type="GO" id="GO:0006508">
    <property type="term" value="P:proteolysis"/>
    <property type="evidence" value="ECO:0007669"/>
    <property type="project" value="UniProtKB-KW"/>
</dbReference>
<accession>A0A0M0KCG2</accession>
<evidence type="ECO:0000256" key="6">
    <source>
        <dbReference type="ARBA" id="ARBA00022670"/>
    </source>
</evidence>
<dbReference type="InterPro" id="IPR001967">
    <property type="entry name" value="Peptidase_S11_N"/>
</dbReference>
<dbReference type="PANTHER" id="PTHR21581">
    <property type="entry name" value="D-ALANYL-D-ALANINE CARBOXYPEPTIDASE"/>
    <property type="match status" value="1"/>
</dbReference>
<organism evidence="18">
    <name type="scientific">Halalkalibacterium halodurans</name>
    <name type="common">Bacillus halodurans</name>
    <dbReference type="NCBI Taxonomy" id="86665"/>
    <lineage>
        <taxon>Bacteria</taxon>
        <taxon>Bacillati</taxon>
        <taxon>Bacillota</taxon>
        <taxon>Bacilli</taxon>
        <taxon>Bacillales</taxon>
        <taxon>Bacillaceae</taxon>
        <taxon>Halalkalibacterium (ex Joshi et al. 2022)</taxon>
    </lineage>
</organism>
<dbReference type="Gene3D" id="3.40.710.10">
    <property type="entry name" value="DD-peptidase/beta-lactamase superfamily"/>
    <property type="match status" value="1"/>
</dbReference>
<evidence type="ECO:0000256" key="7">
    <source>
        <dbReference type="ARBA" id="ARBA00022729"/>
    </source>
</evidence>
<keyword evidence="8" id="KW-0378">Hydrolase</keyword>
<proteinExistence type="inferred from homology"/>
<feature type="binding site" evidence="14">
    <location>
        <position position="254"/>
    </location>
    <ligand>
        <name>substrate</name>
    </ligand>
</feature>
<evidence type="ECO:0000256" key="3">
    <source>
        <dbReference type="ARBA" id="ARBA00007164"/>
    </source>
</evidence>
<dbReference type="RefSeq" id="WP_053432625.1">
    <property type="nucleotide sequence ID" value="NZ_CP040441.1"/>
</dbReference>
<feature type="active site" description="Proton acceptor" evidence="13">
    <location>
        <position position="66"/>
    </location>
</feature>
<evidence type="ECO:0000256" key="10">
    <source>
        <dbReference type="ARBA" id="ARBA00022984"/>
    </source>
</evidence>
<dbReference type="InterPro" id="IPR012338">
    <property type="entry name" value="Beta-lactam/transpept-like"/>
</dbReference>
<dbReference type="GO" id="GO:0009252">
    <property type="term" value="P:peptidoglycan biosynthetic process"/>
    <property type="evidence" value="ECO:0007669"/>
    <property type="project" value="UniProtKB-UniPathway"/>
</dbReference>
<dbReference type="Gene3D" id="2.60.410.10">
    <property type="entry name" value="D-Ala-D-Ala carboxypeptidase, C-terminal domain"/>
    <property type="match status" value="1"/>
</dbReference>
<evidence type="ECO:0000256" key="11">
    <source>
        <dbReference type="ARBA" id="ARBA00023316"/>
    </source>
</evidence>
<evidence type="ECO:0000259" key="17">
    <source>
        <dbReference type="SMART" id="SM00936"/>
    </source>
</evidence>
<evidence type="ECO:0000256" key="1">
    <source>
        <dbReference type="ARBA" id="ARBA00003217"/>
    </source>
</evidence>
<evidence type="ECO:0000256" key="16">
    <source>
        <dbReference type="SAM" id="SignalP"/>
    </source>
</evidence>
<evidence type="ECO:0000313" key="18">
    <source>
        <dbReference type="EMBL" id="KOO36103.1"/>
    </source>
</evidence>
<dbReference type="GO" id="GO:0008360">
    <property type="term" value="P:regulation of cell shape"/>
    <property type="evidence" value="ECO:0007669"/>
    <property type="project" value="UniProtKB-KW"/>
</dbReference>
<keyword evidence="10" id="KW-0573">Peptidoglycan synthesis</keyword>
<keyword evidence="11" id="KW-0961">Cell wall biogenesis/degradation</keyword>
<dbReference type="InterPro" id="IPR037167">
    <property type="entry name" value="Peptidase_S11_C_sf"/>
</dbReference>
<dbReference type="SUPFAM" id="SSF56601">
    <property type="entry name" value="beta-lactamase/transpeptidase-like"/>
    <property type="match status" value="1"/>
</dbReference>
<feature type="active site" evidence="13">
    <location>
        <position position="127"/>
    </location>
</feature>
<dbReference type="PRINTS" id="PR00725">
    <property type="entry name" value="DADACBPTASE1"/>
</dbReference>
<dbReference type="Pfam" id="PF07943">
    <property type="entry name" value="PBP5_C"/>
    <property type="match status" value="1"/>
</dbReference>
<evidence type="ECO:0000256" key="14">
    <source>
        <dbReference type="PIRSR" id="PIRSR618044-2"/>
    </source>
</evidence>
<evidence type="ECO:0000256" key="13">
    <source>
        <dbReference type="PIRSR" id="PIRSR618044-1"/>
    </source>
</evidence>